<evidence type="ECO:0000313" key="2">
    <source>
        <dbReference type="Proteomes" id="UP000823388"/>
    </source>
</evidence>
<sequence>MRFGSSFSGWLQSSFLRFGPTSMDLRRVDRCCRSSPALNKKNISLEGFFVFSFCSRVFFVKWGCNLI</sequence>
<dbReference type="EMBL" id="CM029051">
    <property type="protein sequence ID" value="KAG2562034.1"/>
    <property type="molecule type" value="Genomic_DNA"/>
</dbReference>
<protein>
    <submittedName>
        <fullName evidence="1">Uncharacterized protein</fullName>
    </submittedName>
</protein>
<evidence type="ECO:0000313" key="1">
    <source>
        <dbReference type="EMBL" id="KAG2562034.1"/>
    </source>
</evidence>
<dbReference type="Proteomes" id="UP000823388">
    <property type="component" value="Chromosome 8K"/>
</dbReference>
<dbReference type="AlphaFoldDB" id="A0A8T0PVK5"/>
<proteinExistence type="predicted"/>
<accession>A0A8T0PVK5</accession>
<comment type="caution">
    <text evidence="1">The sequence shown here is derived from an EMBL/GenBank/DDBJ whole genome shotgun (WGS) entry which is preliminary data.</text>
</comment>
<organism evidence="1 2">
    <name type="scientific">Panicum virgatum</name>
    <name type="common">Blackwell switchgrass</name>
    <dbReference type="NCBI Taxonomy" id="38727"/>
    <lineage>
        <taxon>Eukaryota</taxon>
        <taxon>Viridiplantae</taxon>
        <taxon>Streptophyta</taxon>
        <taxon>Embryophyta</taxon>
        <taxon>Tracheophyta</taxon>
        <taxon>Spermatophyta</taxon>
        <taxon>Magnoliopsida</taxon>
        <taxon>Liliopsida</taxon>
        <taxon>Poales</taxon>
        <taxon>Poaceae</taxon>
        <taxon>PACMAD clade</taxon>
        <taxon>Panicoideae</taxon>
        <taxon>Panicodae</taxon>
        <taxon>Paniceae</taxon>
        <taxon>Panicinae</taxon>
        <taxon>Panicum</taxon>
        <taxon>Panicum sect. Hiantes</taxon>
    </lineage>
</organism>
<keyword evidence="2" id="KW-1185">Reference proteome</keyword>
<reference evidence="1 2" key="1">
    <citation type="submission" date="2020-05" db="EMBL/GenBank/DDBJ databases">
        <title>WGS assembly of Panicum virgatum.</title>
        <authorList>
            <person name="Lovell J.T."/>
            <person name="Jenkins J."/>
            <person name="Shu S."/>
            <person name="Juenger T.E."/>
            <person name="Schmutz J."/>
        </authorList>
    </citation>
    <scope>NUCLEOTIDE SEQUENCE [LARGE SCALE GENOMIC DNA]</scope>
    <source>
        <strain evidence="2">cv. AP13</strain>
    </source>
</reference>
<gene>
    <name evidence="1" type="ORF">PVAP13_8KG344400</name>
</gene>
<name>A0A8T0PVK5_PANVG</name>